<dbReference type="RefSeq" id="XP_020079016.1">
    <property type="nucleotide sequence ID" value="XM_020220523.1"/>
</dbReference>
<accession>A0A1E4RRN0</accession>
<name>A0A1E4RRN0_9ASCO</name>
<evidence type="ECO:0000313" key="2">
    <source>
        <dbReference type="EMBL" id="ODV69949.1"/>
    </source>
</evidence>
<dbReference type="Proteomes" id="UP000095085">
    <property type="component" value="Unassembled WGS sequence"/>
</dbReference>
<proteinExistence type="predicted"/>
<dbReference type="InterPro" id="IPR053092">
    <property type="entry name" value="Mitochondrial_unc_protein"/>
</dbReference>
<gene>
    <name evidence="2" type="ORF">HYPBUDRAFT_151488</name>
</gene>
<reference evidence="3" key="1">
    <citation type="submission" date="2016-05" db="EMBL/GenBank/DDBJ databases">
        <title>Comparative genomics of biotechnologically important yeasts.</title>
        <authorList>
            <consortium name="DOE Joint Genome Institute"/>
            <person name="Riley R."/>
            <person name="Haridas S."/>
            <person name="Wolfe K.H."/>
            <person name="Lopes M.R."/>
            <person name="Hittinger C.T."/>
            <person name="Goker M."/>
            <person name="Salamov A."/>
            <person name="Wisecaver J."/>
            <person name="Long T.M."/>
            <person name="Aerts A.L."/>
            <person name="Barry K."/>
            <person name="Choi C."/>
            <person name="Clum A."/>
            <person name="Coughlan A.Y."/>
            <person name="Deshpande S."/>
            <person name="Douglass A.P."/>
            <person name="Hanson S.J."/>
            <person name="Klenk H.-P."/>
            <person name="Labutti K."/>
            <person name="Lapidus A."/>
            <person name="Lindquist E."/>
            <person name="Lipzen A."/>
            <person name="Meier-Kolthoff J.P."/>
            <person name="Ohm R.A."/>
            <person name="Otillar R.P."/>
            <person name="Pangilinan J."/>
            <person name="Peng Y."/>
            <person name="Rokas A."/>
            <person name="Rosa C.A."/>
            <person name="Scheuner C."/>
            <person name="Sibirny A.A."/>
            <person name="Slot J.C."/>
            <person name="Stielow J.B."/>
            <person name="Sun H."/>
            <person name="Kurtzman C.P."/>
            <person name="Blackwell M."/>
            <person name="Grigoriev I.V."/>
            <person name="Jeffries T.W."/>
        </authorList>
    </citation>
    <scope>NUCLEOTIDE SEQUENCE [LARGE SCALE GENOMIC DNA]</scope>
    <source>
        <strain evidence="3">NRRL Y-1933</strain>
    </source>
</reference>
<dbReference type="PANTHER" id="PTHR28048:SF1">
    <property type="entry name" value="ACR195WP"/>
    <property type="match status" value="1"/>
</dbReference>
<sequence>MPESNILKVFNPPSSQPVAPCIPCTAIQSIVCIGGGIFFASGLIFKDFKTGKMPKFGTKQHPMWFVKTVKGGGICLVGLGAYRGGEVVTSILNNYI</sequence>
<dbReference type="EMBL" id="KV454538">
    <property type="protein sequence ID" value="ODV69949.1"/>
    <property type="molecule type" value="Genomic_DNA"/>
</dbReference>
<feature type="transmembrane region" description="Helical" evidence="1">
    <location>
        <begin position="26"/>
        <end position="45"/>
    </location>
</feature>
<evidence type="ECO:0000256" key="1">
    <source>
        <dbReference type="SAM" id="Phobius"/>
    </source>
</evidence>
<protein>
    <recommendedName>
        <fullName evidence="4">DUF4536 domain-containing protein</fullName>
    </recommendedName>
</protein>
<dbReference type="OrthoDB" id="4083608at2759"/>
<dbReference type="AlphaFoldDB" id="A0A1E4RRN0"/>
<organism evidence="2 3">
    <name type="scientific">Hyphopichia burtonii NRRL Y-1933</name>
    <dbReference type="NCBI Taxonomy" id="984485"/>
    <lineage>
        <taxon>Eukaryota</taxon>
        <taxon>Fungi</taxon>
        <taxon>Dikarya</taxon>
        <taxon>Ascomycota</taxon>
        <taxon>Saccharomycotina</taxon>
        <taxon>Pichiomycetes</taxon>
        <taxon>Debaryomycetaceae</taxon>
        <taxon>Hyphopichia</taxon>
    </lineage>
</organism>
<dbReference type="PANTHER" id="PTHR28048">
    <property type="entry name" value="ACR195WP"/>
    <property type="match status" value="1"/>
</dbReference>
<evidence type="ECO:0008006" key="4">
    <source>
        <dbReference type="Google" id="ProtNLM"/>
    </source>
</evidence>
<keyword evidence="1" id="KW-1133">Transmembrane helix</keyword>
<evidence type="ECO:0000313" key="3">
    <source>
        <dbReference type="Proteomes" id="UP000095085"/>
    </source>
</evidence>
<keyword evidence="3" id="KW-1185">Reference proteome</keyword>
<keyword evidence="1" id="KW-0812">Transmembrane</keyword>
<dbReference type="GeneID" id="30995073"/>
<keyword evidence="1" id="KW-0472">Membrane</keyword>